<organism evidence="2 3">
    <name type="scientific">Silurus asotus</name>
    <name type="common">Amur catfish</name>
    <name type="synonym">Parasilurus asotus</name>
    <dbReference type="NCBI Taxonomy" id="30991"/>
    <lineage>
        <taxon>Eukaryota</taxon>
        <taxon>Metazoa</taxon>
        <taxon>Chordata</taxon>
        <taxon>Craniata</taxon>
        <taxon>Vertebrata</taxon>
        <taxon>Euteleostomi</taxon>
        <taxon>Actinopterygii</taxon>
        <taxon>Neopterygii</taxon>
        <taxon>Teleostei</taxon>
        <taxon>Ostariophysi</taxon>
        <taxon>Siluriformes</taxon>
        <taxon>Siluridae</taxon>
        <taxon>Silurus</taxon>
    </lineage>
</organism>
<dbReference type="GO" id="GO:0002768">
    <property type="term" value="P:immune response-regulating cell surface receptor signaling pathway"/>
    <property type="evidence" value="ECO:0007669"/>
    <property type="project" value="InterPro"/>
</dbReference>
<dbReference type="AlphaFoldDB" id="A0AAD5B286"/>
<protein>
    <submittedName>
        <fullName evidence="2">Uncharacterized protein</fullName>
    </submittedName>
</protein>
<feature type="region of interest" description="Disordered" evidence="1">
    <location>
        <begin position="44"/>
        <end position="106"/>
    </location>
</feature>
<evidence type="ECO:0000313" key="3">
    <source>
        <dbReference type="Proteomes" id="UP001205998"/>
    </source>
</evidence>
<dbReference type="PANTHER" id="PTHR37996:SF1">
    <property type="entry name" value="B- AND T-LYMPHOCYTE ATTENUATOR"/>
    <property type="match status" value="1"/>
</dbReference>
<dbReference type="PANTHER" id="PTHR37996">
    <property type="entry name" value="B- AND T-LYMPHOCYTE ATTENUATOR"/>
    <property type="match status" value="1"/>
</dbReference>
<accession>A0AAD5B286</accession>
<keyword evidence="3" id="KW-1185">Reference proteome</keyword>
<dbReference type="InterPro" id="IPR039257">
    <property type="entry name" value="BTLA"/>
</dbReference>
<evidence type="ECO:0000313" key="2">
    <source>
        <dbReference type="EMBL" id="KAI5625957.1"/>
    </source>
</evidence>
<name>A0AAD5B286_SILAS</name>
<reference evidence="2" key="1">
    <citation type="submission" date="2018-07" db="EMBL/GenBank/DDBJ databases">
        <title>Comparative genomics of catfishes provides insights into carnivory and benthic adaptation.</title>
        <authorList>
            <person name="Zhang Y."/>
            <person name="Wang D."/>
            <person name="Peng Z."/>
            <person name="Zheng S."/>
            <person name="Shao F."/>
            <person name="Tao W."/>
        </authorList>
    </citation>
    <scope>NUCLEOTIDE SEQUENCE</scope>
    <source>
        <strain evidence="2">Chongqing</strain>
    </source>
</reference>
<sequence length="153" mass="16997">MQDSGLYRCEIKSPITTVSHSINVTVTGKKKSLAEKIHENQSIASPVADLPLPTYKSRESPHIKARTLPSQPPPVYDIPPVRVGSLRDHSSAGRHPVNRGPPRQCRDRGAVEEIEEENPLIYASLNHNTMPQRPQRIAHLQIEASEYAAIKVT</sequence>
<dbReference type="GO" id="GO:0005886">
    <property type="term" value="C:plasma membrane"/>
    <property type="evidence" value="ECO:0007669"/>
    <property type="project" value="InterPro"/>
</dbReference>
<proteinExistence type="predicted"/>
<dbReference type="EMBL" id="MU551540">
    <property type="protein sequence ID" value="KAI5625957.1"/>
    <property type="molecule type" value="Genomic_DNA"/>
</dbReference>
<evidence type="ECO:0000256" key="1">
    <source>
        <dbReference type="SAM" id="MobiDB-lite"/>
    </source>
</evidence>
<dbReference type="GO" id="GO:0038023">
    <property type="term" value="F:signaling receptor activity"/>
    <property type="evidence" value="ECO:0007669"/>
    <property type="project" value="InterPro"/>
</dbReference>
<comment type="caution">
    <text evidence="2">The sequence shown here is derived from an EMBL/GenBank/DDBJ whole genome shotgun (WGS) entry which is preliminary data.</text>
</comment>
<dbReference type="Proteomes" id="UP001205998">
    <property type="component" value="Unassembled WGS sequence"/>
</dbReference>
<gene>
    <name evidence="2" type="ORF">C0J50_14511</name>
</gene>